<proteinExistence type="predicted"/>
<evidence type="ECO:0000256" key="1">
    <source>
        <dbReference type="SAM" id="Phobius"/>
    </source>
</evidence>
<evidence type="ECO:0000313" key="2">
    <source>
        <dbReference type="EMBL" id="GES92995.1"/>
    </source>
</evidence>
<gene>
    <name evidence="2" type="ORF">RCL2_001975700</name>
</gene>
<dbReference type="Proteomes" id="UP000615446">
    <property type="component" value="Unassembled WGS sequence"/>
</dbReference>
<dbReference type="AlphaFoldDB" id="A0A8H3LVD4"/>
<comment type="caution">
    <text evidence="2">The sequence shown here is derived from an EMBL/GenBank/DDBJ whole genome shotgun (WGS) entry which is preliminary data.</text>
</comment>
<organism evidence="2 3">
    <name type="scientific">Rhizophagus clarus</name>
    <dbReference type="NCBI Taxonomy" id="94130"/>
    <lineage>
        <taxon>Eukaryota</taxon>
        <taxon>Fungi</taxon>
        <taxon>Fungi incertae sedis</taxon>
        <taxon>Mucoromycota</taxon>
        <taxon>Glomeromycotina</taxon>
        <taxon>Glomeromycetes</taxon>
        <taxon>Glomerales</taxon>
        <taxon>Glomeraceae</taxon>
        <taxon>Rhizophagus</taxon>
    </lineage>
</organism>
<dbReference type="EMBL" id="BLAL01000218">
    <property type="protein sequence ID" value="GES92995.1"/>
    <property type="molecule type" value="Genomic_DNA"/>
</dbReference>
<sequence length="157" mass="18015">MEFVKREDESRRFRNIRYTICGLLTAAYISYLVYLIYDFDPFMNPNKVVNEIDKATRSELELQWNFIAGMSNYVALCYYRIRTPLPYNTKNRKLAAGSFIQESTTEQCSSTILSAIGSADGALVNPWGYAHKLLKEKTPSVFIVDVKDSEEAKSQIQ</sequence>
<accession>A0A8H3LVD4</accession>
<keyword evidence="1" id="KW-0812">Transmembrane</keyword>
<reference evidence="2" key="1">
    <citation type="submission" date="2019-10" db="EMBL/GenBank/DDBJ databases">
        <title>Conservation and host-specific expression of non-tandemly repeated heterogenous ribosome RNA gene in arbuscular mycorrhizal fungi.</title>
        <authorList>
            <person name="Maeda T."/>
            <person name="Kobayashi Y."/>
            <person name="Nakagawa T."/>
            <person name="Ezawa T."/>
            <person name="Yamaguchi K."/>
            <person name="Bino T."/>
            <person name="Nishimoto Y."/>
            <person name="Shigenobu S."/>
            <person name="Kawaguchi M."/>
        </authorList>
    </citation>
    <scope>NUCLEOTIDE SEQUENCE</scope>
    <source>
        <strain evidence="2">HR1</strain>
    </source>
</reference>
<dbReference type="OrthoDB" id="2339353at2759"/>
<keyword evidence="1" id="KW-1133">Transmembrane helix</keyword>
<keyword evidence="1" id="KW-0472">Membrane</keyword>
<name>A0A8H3LVD4_9GLOM</name>
<evidence type="ECO:0000313" key="3">
    <source>
        <dbReference type="Proteomes" id="UP000615446"/>
    </source>
</evidence>
<protein>
    <submittedName>
        <fullName evidence="2">Uncharacterized protein</fullName>
    </submittedName>
</protein>
<feature type="transmembrane region" description="Helical" evidence="1">
    <location>
        <begin position="16"/>
        <end position="37"/>
    </location>
</feature>